<reference evidence="3" key="1">
    <citation type="submission" date="2021-01" db="EMBL/GenBank/DDBJ databases">
        <authorList>
            <person name="Bezrukov I."/>
        </authorList>
    </citation>
    <scope>NUCLEOTIDE SEQUENCE</scope>
</reference>
<dbReference type="EMBL" id="LR999452">
    <property type="protein sequence ID" value="CAE5962925.1"/>
    <property type="molecule type" value="Genomic_DNA"/>
</dbReference>
<evidence type="ECO:0000313" key="4">
    <source>
        <dbReference type="Proteomes" id="UP000682877"/>
    </source>
</evidence>
<evidence type="ECO:0000259" key="2">
    <source>
        <dbReference type="PROSITE" id="PS50144"/>
    </source>
</evidence>
<dbReference type="PROSITE" id="PS50144">
    <property type="entry name" value="MATH"/>
    <property type="match status" value="3"/>
</dbReference>
<feature type="region of interest" description="Disordered" evidence="1">
    <location>
        <begin position="1"/>
        <end position="29"/>
    </location>
</feature>
<evidence type="ECO:0000313" key="3">
    <source>
        <dbReference type="EMBL" id="CAE5962925.1"/>
    </source>
</evidence>
<dbReference type="Pfam" id="PF22486">
    <property type="entry name" value="MATH_2"/>
    <property type="match status" value="3"/>
</dbReference>
<dbReference type="Gene3D" id="2.60.210.10">
    <property type="entry name" value="Apoptosis, Tumor Necrosis Factor Receptor Associated Protein 2, Chain A"/>
    <property type="match status" value="3"/>
</dbReference>
<evidence type="ECO:0000256" key="1">
    <source>
        <dbReference type="SAM" id="MobiDB-lite"/>
    </source>
</evidence>
<dbReference type="InterPro" id="IPR008974">
    <property type="entry name" value="TRAF-like"/>
</dbReference>
<dbReference type="PANTHER" id="PTHR46162:SF5">
    <property type="entry name" value="T23K8.6-RELATED"/>
    <property type="match status" value="1"/>
</dbReference>
<dbReference type="SUPFAM" id="SSF49599">
    <property type="entry name" value="TRAF domain-like"/>
    <property type="match status" value="3"/>
</dbReference>
<keyword evidence="4" id="KW-1185">Reference proteome</keyword>
<name>A0A8S1ZMI3_ARAAE</name>
<feature type="domain" description="MATH" evidence="2">
    <location>
        <begin position="337"/>
        <end position="459"/>
    </location>
</feature>
<gene>
    <name evidence="3" type="ORF">AARE701A_LOCUS4545</name>
</gene>
<organism evidence="3 4">
    <name type="scientific">Arabidopsis arenosa</name>
    <name type="common">Sand rock-cress</name>
    <name type="synonym">Cardaminopsis arenosa</name>
    <dbReference type="NCBI Taxonomy" id="38785"/>
    <lineage>
        <taxon>Eukaryota</taxon>
        <taxon>Viridiplantae</taxon>
        <taxon>Streptophyta</taxon>
        <taxon>Embryophyta</taxon>
        <taxon>Tracheophyta</taxon>
        <taxon>Spermatophyta</taxon>
        <taxon>Magnoliopsida</taxon>
        <taxon>eudicotyledons</taxon>
        <taxon>Gunneridae</taxon>
        <taxon>Pentapetalae</taxon>
        <taxon>rosids</taxon>
        <taxon>malvids</taxon>
        <taxon>Brassicales</taxon>
        <taxon>Brassicaceae</taxon>
        <taxon>Camelineae</taxon>
        <taxon>Arabidopsis</taxon>
    </lineage>
</organism>
<accession>A0A8S1ZMI3</accession>
<dbReference type="Proteomes" id="UP000682877">
    <property type="component" value="Chromosome 2"/>
</dbReference>
<dbReference type="PANTHER" id="PTHR46162">
    <property type="entry name" value="TRAF-LIKE FAMILY PROTEIN"/>
    <property type="match status" value="1"/>
</dbReference>
<dbReference type="AlphaFoldDB" id="A0A8S1ZMI3"/>
<proteinExistence type="predicted"/>
<dbReference type="FunFam" id="2.60.210.10:FF:000034">
    <property type="entry name" value="T23K8.6"/>
    <property type="match status" value="1"/>
</dbReference>
<feature type="domain" description="MATH" evidence="2">
    <location>
        <begin position="18"/>
        <end position="147"/>
    </location>
</feature>
<sequence>MGSNASDSAMLKSWKKNPPSSSSSLVRLSQNANDKYESPPFSSGGHNWRLVVYPKGNEEDNGRGFVSMYVECLSSTTSPMDVFAYLTFFIFSEEEKKYLSIQDVEVKRFNSSKTVWGLSQALSIEALKDRAKGFILYGELHEFGAHVKIVSRPVSFGEDLPFHKFSWTIRDFSLLRQNDCVSKTFHMGEKDWTLTLFPKGDSRADGELSQHLHLTDNDTLLKGELILLRVNLQVLDPRGSNHLTGSLHSWLMNSNKARGKTQSMSLDKIQGAYLDREDVEVKRFNSSKTVWGLSKALSIETFKDRAKGFILYGELHEFGAHVKIVSRPVSFGEDLPFHKFSWTISDFSLLRQNDCVSKTFHMGEKDWTLTLYPKGDSRADGELSQHLHLTDNDTLLKGELIFVRVNLKVLDPRGSNHLSVWLKSWLLNSNKAWGKTQSMSLDKIQGAYLDREGTLEVEIECEVVNSIKNHPCF</sequence>
<dbReference type="InterPro" id="IPR002083">
    <property type="entry name" value="MATH/TRAF_dom"/>
</dbReference>
<feature type="domain" description="MATH" evidence="2">
    <location>
        <begin position="162"/>
        <end position="322"/>
    </location>
</feature>
<protein>
    <recommendedName>
        <fullName evidence="2">MATH domain-containing protein</fullName>
    </recommendedName>
</protein>
<dbReference type="CDD" id="cd00121">
    <property type="entry name" value="MATH"/>
    <property type="match status" value="3"/>
</dbReference>
<dbReference type="SMART" id="SM00061">
    <property type="entry name" value="MATH"/>
    <property type="match status" value="3"/>
</dbReference>